<protein>
    <submittedName>
        <fullName evidence="1">DUF3737 family protein</fullName>
    </submittedName>
</protein>
<dbReference type="Proteomes" id="UP000306319">
    <property type="component" value="Unassembled WGS sequence"/>
</dbReference>
<keyword evidence="2" id="KW-1185">Reference proteome</keyword>
<comment type="caution">
    <text evidence="1">The sequence shown here is derived from an EMBL/GenBank/DDBJ whole genome shotgun (WGS) entry which is preliminary data.</text>
</comment>
<dbReference type="EMBL" id="SRYB01000014">
    <property type="protein sequence ID" value="TGY78340.1"/>
    <property type="molecule type" value="Genomic_DNA"/>
</dbReference>
<name>A0AC61RCS4_9BACT</name>
<evidence type="ECO:0000313" key="1">
    <source>
        <dbReference type="EMBL" id="TGY78340.1"/>
    </source>
</evidence>
<proteinExistence type="predicted"/>
<gene>
    <name evidence="1" type="ORF">E5331_10685</name>
</gene>
<accession>A0AC61RCS4</accession>
<sequence length="282" mass="32334">MEIIRNKEFGGERPLYCKHGLRLENVTIHVGESSIKEGSDIEAVNCTFEGKYVFWEVNNFSVKNCYFAESARSSLWYSRNCRMIDCKVDAPKLFRRMTGIYVENTDFPNGEQFLWDCKDIVLKNVSIDKCDYVFMHSENIKIENYRQDGNYGFQYAKNVEIHNALINSKDAFWEAENVTIYDSEINGEYLGWYGKNLRFVRCHLTGEQLLCYVDGLILEDCTFGEDANLLFEYSSLKATVKGHITSVKNPTSGELTADSIGEIIIDDNIKSPANCKITVLTK</sequence>
<evidence type="ECO:0000313" key="2">
    <source>
        <dbReference type="Proteomes" id="UP000306319"/>
    </source>
</evidence>
<reference evidence="1" key="1">
    <citation type="submission" date="2019-04" db="EMBL/GenBank/DDBJ databases">
        <title>Microbes associate with the intestines of laboratory mice.</title>
        <authorList>
            <person name="Navarre W."/>
            <person name="Wong E."/>
            <person name="Huang K."/>
            <person name="Tropini C."/>
            <person name="Ng K."/>
            <person name="Yu B."/>
        </authorList>
    </citation>
    <scope>NUCLEOTIDE SEQUENCE</scope>
    <source>
        <strain evidence="1">NM04_E33</strain>
    </source>
</reference>
<organism evidence="1 2">
    <name type="scientific">Lepagella muris</name>
    <dbReference type="NCBI Taxonomy" id="3032870"/>
    <lineage>
        <taxon>Bacteria</taxon>
        <taxon>Pseudomonadati</taxon>
        <taxon>Bacteroidota</taxon>
        <taxon>Bacteroidia</taxon>
        <taxon>Bacteroidales</taxon>
        <taxon>Muribaculaceae</taxon>
        <taxon>Lepagella</taxon>
    </lineage>
</organism>